<keyword evidence="3" id="KW-1185">Reference proteome</keyword>
<dbReference type="Proteomes" id="UP000666240">
    <property type="component" value="Unassembled WGS sequence"/>
</dbReference>
<dbReference type="PANTHER" id="PTHR40660:SF1">
    <property type="entry name" value="5'-PHOSPHATE OXIDASE PUTATIVE DOMAIN-CONTAINING PROTEIN-RELATED"/>
    <property type="match status" value="1"/>
</dbReference>
<evidence type="ECO:0000313" key="3">
    <source>
        <dbReference type="Proteomes" id="UP000666240"/>
    </source>
</evidence>
<evidence type="ECO:0000313" key="2">
    <source>
        <dbReference type="EMBL" id="MBP0440920.1"/>
    </source>
</evidence>
<dbReference type="EMBL" id="JAGIYY010000010">
    <property type="protein sequence ID" value="MBP0440920.1"/>
    <property type="molecule type" value="Genomic_DNA"/>
</dbReference>
<sequence length="155" mass="17404">MKINETFRAELDGAVLCWLATVDGDGMPNVTPKEIFTVHDEETLVVADIMSSNSVRNIGGQPRACLSFVDVFRQRGFKAAGSARIIAQDDPNFERFAAGLIDLAGPDYPVRNVIALRIEKISRIWAPSYQLFPERSEGERMAEAFRRYRVRPNAE</sequence>
<accession>A0A8J7R6K0</accession>
<dbReference type="Gene3D" id="2.30.110.10">
    <property type="entry name" value="Electron Transport, Fmn-binding Protein, Chain A"/>
    <property type="match status" value="1"/>
</dbReference>
<dbReference type="AlphaFoldDB" id="A0A8J7R6K0"/>
<dbReference type="InterPro" id="IPR012349">
    <property type="entry name" value="Split_barrel_FMN-bd"/>
</dbReference>
<dbReference type="Pfam" id="PF01243">
    <property type="entry name" value="PNPOx_N"/>
    <property type="match status" value="1"/>
</dbReference>
<dbReference type="PANTHER" id="PTHR40660">
    <property type="entry name" value="5'-PHOSPHATE OXIDASE PUTATIVE DOMAIN-CONTAINING PROTEIN-RELATED"/>
    <property type="match status" value="1"/>
</dbReference>
<evidence type="ECO:0000259" key="1">
    <source>
        <dbReference type="Pfam" id="PF01243"/>
    </source>
</evidence>
<dbReference type="RefSeq" id="WP_209336953.1">
    <property type="nucleotide sequence ID" value="NZ_JAGIYY010000010.1"/>
</dbReference>
<comment type="caution">
    <text evidence="2">The sequence shown here is derived from an EMBL/GenBank/DDBJ whole genome shotgun (WGS) entry which is preliminary data.</text>
</comment>
<protein>
    <submittedName>
        <fullName evidence="2">Pyridoxamine 5'-phosphate oxidase family protein</fullName>
    </submittedName>
</protein>
<name>A0A8J7R6K0_9HYPH</name>
<feature type="domain" description="Pyridoxamine 5'-phosphate oxidase N-terminal" evidence="1">
    <location>
        <begin position="4"/>
        <end position="122"/>
    </location>
</feature>
<reference evidence="2" key="1">
    <citation type="submission" date="2021-03" db="EMBL/GenBank/DDBJ databases">
        <title>Genome sequencing and assembly of Tianweitania sediminis.</title>
        <authorList>
            <person name="Chhetri G."/>
        </authorList>
    </citation>
    <scope>NUCLEOTIDE SEQUENCE</scope>
    <source>
        <strain evidence="2">Z8</strain>
    </source>
</reference>
<organism evidence="2 3">
    <name type="scientific">Tianweitania sediminis</name>
    <dbReference type="NCBI Taxonomy" id="1502156"/>
    <lineage>
        <taxon>Bacteria</taxon>
        <taxon>Pseudomonadati</taxon>
        <taxon>Pseudomonadota</taxon>
        <taxon>Alphaproteobacteria</taxon>
        <taxon>Hyphomicrobiales</taxon>
        <taxon>Phyllobacteriaceae</taxon>
        <taxon>Tianweitania</taxon>
    </lineage>
</organism>
<proteinExistence type="predicted"/>
<dbReference type="SUPFAM" id="SSF50475">
    <property type="entry name" value="FMN-binding split barrel"/>
    <property type="match status" value="1"/>
</dbReference>
<dbReference type="InterPro" id="IPR011576">
    <property type="entry name" value="Pyridox_Oxase_N"/>
</dbReference>
<gene>
    <name evidence="2" type="ORF">J5Y06_19920</name>
</gene>